<dbReference type="InterPro" id="IPR011706">
    <property type="entry name" value="Cu-oxidase_C"/>
</dbReference>
<feature type="domain" description="Plastocyanin-like" evidence="4">
    <location>
        <begin position="341"/>
        <end position="449"/>
    </location>
</feature>
<accession>A0A369T5C2</accession>
<organism evidence="6 7">
    <name type="scientific">Ferruginivarius sediminum</name>
    <dbReference type="NCBI Taxonomy" id="2661937"/>
    <lineage>
        <taxon>Bacteria</taxon>
        <taxon>Pseudomonadati</taxon>
        <taxon>Pseudomonadota</taxon>
        <taxon>Alphaproteobacteria</taxon>
        <taxon>Rhodospirillales</taxon>
        <taxon>Rhodospirillaceae</taxon>
        <taxon>Ferruginivarius</taxon>
    </lineage>
</organism>
<dbReference type="Pfam" id="PF00394">
    <property type="entry name" value="Cu-oxidase"/>
    <property type="match status" value="1"/>
</dbReference>
<proteinExistence type="predicted"/>
<dbReference type="Proteomes" id="UP000253941">
    <property type="component" value="Unassembled WGS sequence"/>
</dbReference>
<evidence type="ECO:0000259" key="3">
    <source>
        <dbReference type="Pfam" id="PF00394"/>
    </source>
</evidence>
<reference evidence="6 7" key="1">
    <citation type="submission" date="2018-07" db="EMBL/GenBank/DDBJ databases">
        <title>Venubactetium sediminum gen. nov., sp. nov., isolated from a marine solar saltern.</title>
        <authorList>
            <person name="Wang S."/>
        </authorList>
    </citation>
    <scope>NUCLEOTIDE SEQUENCE [LARGE SCALE GENOMIC DNA]</scope>
    <source>
        <strain evidence="6 7">WD2A32</strain>
    </source>
</reference>
<protein>
    <submittedName>
        <fullName evidence="6">Multicopper oxidase family protein</fullName>
    </submittedName>
</protein>
<dbReference type="PANTHER" id="PTHR11709:SF2">
    <property type="entry name" value="MULTICOPPER OXIDASE LPR1"/>
    <property type="match status" value="1"/>
</dbReference>
<evidence type="ECO:0000313" key="7">
    <source>
        <dbReference type="Proteomes" id="UP000253941"/>
    </source>
</evidence>
<feature type="domain" description="Plastocyanin-like" evidence="3">
    <location>
        <begin position="222"/>
        <end position="282"/>
    </location>
</feature>
<dbReference type="InterPro" id="IPR002355">
    <property type="entry name" value="Cu_oxidase_Cu_BS"/>
</dbReference>
<dbReference type="AlphaFoldDB" id="A0A369T5C2"/>
<keyword evidence="1" id="KW-0479">Metal-binding</keyword>
<evidence type="ECO:0000256" key="1">
    <source>
        <dbReference type="ARBA" id="ARBA00022723"/>
    </source>
</evidence>
<dbReference type="PANTHER" id="PTHR11709">
    <property type="entry name" value="MULTI-COPPER OXIDASE"/>
    <property type="match status" value="1"/>
</dbReference>
<dbReference type="GO" id="GO:0005507">
    <property type="term" value="F:copper ion binding"/>
    <property type="evidence" value="ECO:0007669"/>
    <property type="project" value="InterPro"/>
</dbReference>
<dbReference type="GO" id="GO:0016491">
    <property type="term" value="F:oxidoreductase activity"/>
    <property type="evidence" value="ECO:0007669"/>
    <property type="project" value="UniProtKB-KW"/>
</dbReference>
<evidence type="ECO:0000256" key="2">
    <source>
        <dbReference type="ARBA" id="ARBA00023002"/>
    </source>
</evidence>
<dbReference type="EMBL" id="QPMH01000025">
    <property type="protein sequence ID" value="RDD60531.1"/>
    <property type="molecule type" value="Genomic_DNA"/>
</dbReference>
<dbReference type="CDD" id="cd13900">
    <property type="entry name" value="CuRO_3_Tth-MCO_like"/>
    <property type="match status" value="1"/>
</dbReference>
<dbReference type="SUPFAM" id="SSF49503">
    <property type="entry name" value="Cupredoxins"/>
    <property type="match status" value="3"/>
</dbReference>
<gene>
    <name evidence="6" type="ORF">DRB17_17695</name>
</gene>
<dbReference type="InterPro" id="IPR011707">
    <property type="entry name" value="Cu-oxidase-like_N"/>
</dbReference>
<dbReference type="InterPro" id="IPR045087">
    <property type="entry name" value="Cu-oxidase_fam"/>
</dbReference>
<dbReference type="Gene3D" id="2.60.40.420">
    <property type="entry name" value="Cupredoxins - blue copper proteins"/>
    <property type="match status" value="3"/>
</dbReference>
<dbReference type="Pfam" id="PF07732">
    <property type="entry name" value="Cu-oxidase_3"/>
    <property type="match status" value="1"/>
</dbReference>
<dbReference type="GO" id="GO:0030288">
    <property type="term" value="C:outer membrane-bounded periplasmic space"/>
    <property type="evidence" value="ECO:0007669"/>
    <property type="project" value="TreeGrafter"/>
</dbReference>
<dbReference type="InterPro" id="IPR008972">
    <property type="entry name" value="Cupredoxin"/>
</dbReference>
<name>A0A369T5C2_9PROT</name>
<dbReference type="Pfam" id="PF07731">
    <property type="entry name" value="Cu-oxidase_2"/>
    <property type="match status" value="1"/>
</dbReference>
<evidence type="ECO:0000259" key="4">
    <source>
        <dbReference type="Pfam" id="PF07731"/>
    </source>
</evidence>
<evidence type="ECO:0000313" key="6">
    <source>
        <dbReference type="EMBL" id="RDD60531.1"/>
    </source>
</evidence>
<evidence type="ECO:0000259" key="5">
    <source>
        <dbReference type="Pfam" id="PF07732"/>
    </source>
</evidence>
<comment type="caution">
    <text evidence="6">The sequence shown here is derived from an EMBL/GenBank/DDBJ whole genome shotgun (WGS) entry which is preliminary data.</text>
</comment>
<dbReference type="RefSeq" id="WP_114583559.1">
    <property type="nucleotide sequence ID" value="NZ_QPMH01000025.1"/>
</dbReference>
<keyword evidence="7" id="KW-1185">Reference proteome</keyword>
<dbReference type="PROSITE" id="PS00080">
    <property type="entry name" value="MULTICOPPER_OXIDASE2"/>
    <property type="match status" value="1"/>
</dbReference>
<dbReference type="InterPro" id="IPR001117">
    <property type="entry name" value="Cu-oxidase_2nd"/>
</dbReference>
<keyword evidence="2" id="KW-0560">Oxidoreductase</keyword>
<dbReference type="CDD" id="cd13853">
    <property type="entry name" value="CuRO_1_Tth-MCO_like"/>
    <property type="match status" value="1"/>
</dbReference>
<sequence>MKFDRRELLTLVGAGALTGIASPLRAGNGPFAVHRPEPGLVEAHLTAAPTRHTVAGRDAELWTYGGGFPGPELRLRAGETLRLHFHNDLPEVTNLHFHGLHIPPTGRADNIWIDIPPGESFRYEFEIPESETGTFWYHPHAHGRIARQMWRGLSGPLVVEGGIDDMPELRAADDRTIFLRDIEFMGDVPTRHWPNDWSHGKEGRLVLCNGQSAPTIQARASLVRLRLINASNAHYMRVGRADGRPLHVISTDGRTLAKTRTAEDVLLTPAQRMDVLVEMPKDTEVELLHLPYDRRSPHLSRRQTLATLRPPEEHLSIPVPEMLQSFAAPDPARAVRRRFISMAMFLLNGQPYNPDRIDQVGRGGDIEIWKVSNVGTMDHPFHMHTWYFQPLTMNGQPWPYSCWRDTVNLTPGDTVELLVPLSHYTGKTVYHCHIAEHGDKGMMGILDVRDA</sequence>
<feature type="domain" description="Plastocyanin-like" evidence="5">
    <location>
        <begin position="51"/>
        <end position="160"/>
    </location>
</feature>